<comment type="similarity">
    <text evidence="1">Belongs to the AB hydrolase superfamily. AB hydrolase 4 family.</text>
</comment>
<evidence type="ECO:0000313" key="3">
    <source>
        <dbReference type="EMBL" id="CAK9093171.1"/>
    </source>
</evidence>
<evidence type="ECO:0000313" key="4">
    <source>
        <dbReference type="Proteomes" id="UP001642464"/>
    </source>
</evidence>
<dbReference type="SUPFAM" id="SSF53474">
    <property type="entry name" value="alpha/beta-Hydrolases"/>
    <property type="match status" value="1"/>
</dbReference>
<dbReference type="InterPro" id="IPR000073">
    <property type="entry name" value="AB_hydrolase_1"/>
</dbReference>
<proteinExistence type="inferred from homology"/>
<organism evidence="3 4">
    <name type="scientific">Durusdinium trenchii</name>
    <dbReference type="NCBI Taxonomy" id="1381693"/>
    <lineage>
        <taxon>Eukaryota</taxon>
        <taxon>Sar</taxon>
        <taxon>Alveolata</taxon>
        <taxon>Dinophyceae</taxon>
        <taxon>Suessiales</taxon>
        <taxon>Symbiodiniaceae</taxon>
        <taxon>Durusdinium</taxon>
    </lineage>
</organism>
<dbReference type="Proteomes" id="UP001642464">
    <property type="component" value="Unassembled WGS sequence"/>
</dbReference>
<dbReference type="InterPro" id="IPR050960">
    <property type="entry name" value="AB_hydrolase_4_sf"/>
</dbReference>
<dbReference type="InterPro" id="IPR029058">
    <property type="entry name" value="AB_hydrolase_fold"/>
</dbReference>
<protein>
    <submittedName>
        <fullName evidence="3">Phospholipase ABHD3 (Abhydrolase domain-containing protein 3)</fullName>
    </submittedName>
</protein>
<dbReference type="Gene3D" id="3.40.50.1820">
    <property type="entry name" value="alpha/beta hydrolase"/>
    <property type="match status" value="1"/>
</dbReference>
<feature type="domain" description="AB hydrolase-1" evidence="2">
    <location>
        <begin position="121"/>
        <end position="356"/>
    </location>
</feature>
<evidence type="ECO:0000259" key="2">
    <source>
        <dbReference type="Pfam" id="PF00561"/>
    </source>
</evidence>
<gene>
    <name evidence="3" type="ORF">SCF082_LOCUS43829</name>
</gene>
<dbReference type="PANTHER" id="PTHR10794:SF63">
    <property type="entry name" value="ALPHA_BETA HYDROLASE 1, ISOFORM A"/>
    <property type="match status" value="1"/>
</dbReference>
<reference evidence="3 4" key="1">
    <citation type="submission" date="2024-02" db="EMBL/GenBank/DDBJ databases">
        <authorList>
            <person name="Chen Y."/>
            <person name="Shah S."/>
            <person name="Dougan E. K."/>
            <person name="Thang M."/>
            <person name="Chan C."/>
        </authorList>
    </citation>
    <scope>NUCLEOTIDE SEQUENCE [LARGE SCALE GENOMIC DNA]</scope>
</reference>
<dbReference type="Pfam" id="PF00561">
    <property type="entry name" value="Abhydrolase_1"/>
    <property type="match status" value="1"/>
</dbReference>
<dbReference type="PANTHER" id="PTHR10794">
    <property type="entry name" value="ABHYDROLASE DOMAIN-CONTAINING PROTEIN"/>
    <property type="match status" value="1"/>
</dbReference>
<evidence type="ECO:0000256" key="1">
    <source>
        <dbReference type="ARBA" id="ARBA00010884"/>
    </source>
</evidence>
<dbReference type="PIRSF" id="PIRSF005211">
    <property type="entry name" value="Ab_hydro_YheT"/>
    <property type="match status" value="1"/>
</dbReference>
<name>A0ABP0R1C1_9DINO</name>
<dbReference type="EMBL" id="CAXAMM010040440">
    <property type="protein sequence ID" value="CAK9093171.1"/>
    <property type="molecule type" value="Genomic_DNA"/>
</dbReference>
<dbReference type="InterPro" id="IPR012020">
    <property type="entry name" value="ABHD4"/>
</dbReference>
<comment type="caution">
    <text evidence="3">The sequence shown here is derived from an EMBL/GenBank/DDBJ whole genome shotgun (WGS) entry which is preliminary data.</text>
</comment>
<sequence length="418" mass="46087">MASRDLALGAALGFSSATTLAVVLMRKYLREELRPPKLIHSPDERLEEDQRLLEEVKLSLRDYWPHPVLEFSGYMSTFYSGFWAVMPSMHGTGSLETIALSDGGEVSLHWYDPPRAETDKVLLVLPGLNNNSRTSFVQATMRHIRSEGFQAVALNYRGLTSDLKTPKVASAESWADIHEVAQHILKVKPNCELFGLGFSLGGGMLLRHLGFEGERTLFKAAVTVAAPVDFTGACAALESSRRKLFINFMISQGAKAFMLQGLVKSKFRDRVDLKRVLLATRLSQIESALICPLMGYATPAEYYEANNPRPFLHKVSVPTLVVNAEDDPVISLHTLPFDELKRNPRIYVAVTKRGGHIGWGSGGLGAGAWTDSMAAHFLQAAGRRSQKAFDRYPVSLLGAPGCTTRSKDDATRGSWPYC</sequence>
<accession>A0ABP0R1C1</accession>
<keyword evidence="4" id="KW-1185">Reference proteome</keyword>